<dbReference type="GO" id="GO:0003978">
    <property type="term" value="F:UDP-glucose 4-epimerase activity"/>
    <property type="evidence" value="ECO:0007669"/>
    <property type="project" value="UniProtKB-UniRule"/>
</dbReference>
<dbReference type="Pfam" id="PF01370">
    <property type="entry name" value="Epimerase"/>
    <property type="match status" value="1"/>
</dbReference>
<comment type="similarity">
    <text evidence="4 10">Belongs to the NAD(P)-dependent epimerase/dehydratase family.</text>
</comment>
<comment type="catalytic activity">
    <reaction evidence="1 10">
        <text>UDP-alpha-D-glucose = UDP-alpha-D-galactose</text>
        <dbReference type="Rhea" id="RHEA:22168"/>
        <dbReference type="ChEBI" id="CHEBI:58885"/>
        <dbReference type="ChEBI" id="CHEBI:66914"/>
        <dbReference type="EC" id="5.1.3.2"/>
    </reaction>
</comment>
<dbReference type="InterPro" id="IPR001509">
    <property type="entry name" value="Epimerase_deHydtase"/>
</dbReference>
<feature type="domain" description="NAD-dependent epimerase/dehydratase" evidence="11">
    <location>
        <begin position="8"/>
        <end position="256"/>
    </location>
</feature>
<proteinExistence type="inferred from homology"/>
<dbReference type="KEGG" id="dtr:RSDT_0151"/>
<gene>
    <name evidence="12" type="primary">galE</name>
    <name evidence="12" type="ORF">RSDT_0151</name>
</gene>
<evidence type="ECO:0000256" key="8">
    <source>
        <dbReference type="ARBA" id="ARBA00023235"/>
    </source>
</evidence>
<name>A0A1J1DP98_9BACT</name>
<dbReference type="UniPathway" id="UPA00214"/>
<comment type="subunit">
    <text evidence="10">Homodimer.</text>
</comment>
<evidence type="ECO:0000256" key="2">
    <source>
        <dbReference type="ARBA" id="ARBA00001911"/>
    </source>
</evidence>
<keyword evidence="8 10" id="KW-0413">Isomerase</keyword>
<evidence type="ECO:0000256" key="10">
    <source>
        <dbReference type="RuleBase" id="RU366046"/>
    </source>
</evidence>
<comment type="pathway">
    <text evidence="3 10">Carbohydrate metabolism; galactose metabolism.</text>
</comment>
<evidence type="ECO:0000256" key="6">
    <source>
        <dbReference type="ARBA" id="ARBA00018569"/>
    </source>
</evidence>
<dbReference type="EMBL" id="AP017368">
    <property type="protein sequence ID" value="BAV91663.1"/>
    <property type="molecule type" value="Genomic_DNA"/>
</dbReference>
<dbReference type="RefSeq" id="WP_096400334.1">
    <property type="nucleotide sequence ID" value="NZ_AP017368.1"/>
</dbReference>
<dbReference type="Proteomes" id="UP000242645">
    <property type="component" value="Chromosome"/>
</dbReference>
<evidence type="ECO:0000256" key="4">
    <source>
        <dbReference type="ARBA" id="ARBA00007637"/>
    </source>
</evidence>
<keyword evidence="7 10" id="KW-0520">NAD</keyword>
<dbReference type="SUPFAM" id="SSF51735">
    <property type="entry name" value="NAD(P)-binding Rossmann-fold domains"/>
    <property type="match status" value="1"/>
</dbReference>
<evidence type="ECO:0000256" key="1">
    <source>
        <dbReference type="ARBA" id="ARBA00000083"/>
    </source>
</evidence>
<keyword evidence="13" id="KW-1185">Reference proteome</keyword>
<organism evidence="12 13">
    <name type="scientific">Candidatus Desulfovibrio trichonymphae</name>
    <dbReference type="NCBI Taxonomy" id="1725232"/>
    <lineage>
        <taxon>Bacteria</taxon>
        <taxon>Pseudomonadati</taxon>
        <taxon>Thermodesulfobacteriota</taxon>
        <taxon>Desulfovibrionia</taxon>
        <taxon>Desulfovibrionales</taxon>
        <taxon>Desulfovibrionaceae</taxon>
        <taxon>Desulfovibrio</taxon>
    </lineage>
</organism>
<dbReference type="InterPro" id="IPR005886">
    <property type="entry name" value="UDP_G4E"/>
</dbReference>
<evidence type="ECO:0000256" key="7">
    <source>
        <dbReference type="ARBA" id="ARBA00023027"/>
    </source>
</evidence>
<dbReference type="NCBIfam" id="TIGR01179">
    <property type="entry name" value="galE"/>
    <property type="match status" value="1"/>
</dbReference>
<evidence type="ECO:0000256" key="3">
    <source>
        <dbReference type="ARBA" id="ARBA00004947"/>
    </source>
</evidence>
<sequence length="330" mass="36179">MDSRKKTVFIAGGAGYIGSHLNKAAHQQGYNTVVYDNLIYGHKGAVQWGDFVPGDLEDVAQLRLAFQHFRPDAVMHFAAYAYVGESVIDPEKYYRNNVAATLNLLRVMHEAGCGRFIFSSTCATYGVPLQIPISEDHSQSPINPYGQSKLMVENILADYAAAYDFCYASLRYFNAAGADPQAQIGEDHNPETHLIPLVLDAAAGRRARVSVFGADYDTPDGTCVRDYIHVCDLADAHLLALEHLFDGGQSGCFNLGNGQGYSVKEVIDCARAVTGRDISVRHAPRRAGDPPALVGSAEKATDALGWRPRLARLEDIISTAWVWHKKRFCV</sequence>
<evidence type="ECO:0000313" key="13">
    <source>
        <dbReference type="Proteomes" id="UP000242645"/>
    </source>
</evidence>
<dbReference type="GO" id="GO:0033499">
    <property type="term" value="P:galactose catabolic process via UDP-galactose, Leloir pathway"/>
    <property type="evidence" value="ECO:0007669"/>
    <property type="project" value="TreeGrafter"/>
</dbReference>
<evidence type="ECO:0000259" key="11">
    <source>
        <dbReference type="Pfam" id="PF01370"/>
    </source>
</evidence>
<protein>
    <recommendedName>
        <fullName evidence="6 10">UDP-glucose 4-epimerase</fullName>
        <ecNumber evidence="5 10">5.1.3.2</ecNumber>
    </recommendedName>
</protein>
<dbReference type="InterPro" id="IPR036291">
    <property type="entry name" value="NAD(P)-bd_dom_sf"/>
</dbReference>
<keyword evidence="9 10" id="KW-0119">Carbohydrate metabolism</keyword>
<comment type="cofactor">
    <cofactor evidence="2 10">
        <name>NAD(+)</name>
        <dbReference type="ChEBI" id="CHEBI:57540"/>
    </cofactor>
</comment>
<dbReference type="PANTHER" id="PTHR43725">
    <property type="entry name" value="UDP-GLUCOSE 4-EPIMERASE"/>
    <property type="match status" value="1"/>
</dbReference>
<dbReference type="OrthoDB" id="9801785at2"/>
<accession>A0A1J1DP98</accession>
<dbReference type="AlphaFoldDB" id="A0A1J1DP98"/>
<dbReference type="Gene3D" id="3.90.25.10">
    <property type="entry name" value="UDP-galactose 4-epimerase, domain 1"/>
    <property type="match status" value="1"/>
</dbReference>
<evidence type="ECO:0000256" key="9">
    <source>
        <dbReference type="ARBA" id="ARBA00023277"/>
    </source>
</evidence>
<dbReference type="PANTHER" id="PTHR43725:SF53">
    <property type="entry name" value="UDP-ARABINOSE 4-EPIMERASE 1"/>
    <property type="match status" value="1"/>
</dbReference>
<dbReference type="Gene3D" id="3.40.50.720">
    <property type="entry name" value="NAD(P)-binding Rossmann-like Domain"/>
    <property type="match status" value="1"/>
</dbReference>
<reference evidence="12 13" key="1">
    <citation type="journal article" date="2017" name="ISME J.">
        <title>Genome of 'Ca. Desulfovibrio trichonymphae', an H2-oxidizing bacterium in a tripartite symbiotic system within a protist cell in the termite gut.</title>
        <authorList>
            <person name="Kuwahara H."/>
            <person name="Yuki M."/>
            <person name="Izawa K."/>
            <person name="Ohkuma M."/>
            <person name="Hongoh Y."/>
        </authorList>
    </citation>
    <scope>NUCLEOTIDE SEQUENCE [LARGE SCALE GENOMIC DNA]</scope>
    <source>
        <strain evidence="12 13">Rs-N31</strain>
    </source>
</reference>
<evidence type="ECO:0000313" key="12">
    <source>
        <dbReference type="EMBL" id="BAV91663.1"/>
    </source>
</evidence>
<dbReference type="EC" id="5.1.3.2" evidence="5 10"/>
<evidence type="ECO:0000256" key="5">
    <source>
        <dbReference type="ARBA" id="ARBA00013189"/>
    </source>
</evidence>
<dbReference type="CDD" id="cd05247">
    <property type="entry name" value="UDP_G4E_1_SDR_e"/>
    <property type="match status" value="1"/>
</dbReference>